<sequence>MTHPVAGVSFRSNRRVRLINSDERSHYNTPMQPFVSSDHDHRLNRRGAVRRCAVSLLAGAAVMSVPGCVSRSRSETPQLVWGRRGQSNGRFLTPRAITIDRQDQLYIVDKTGRIQVFDPDGRWIRDWRTPDITNGKPTGMTIKPGASPDEDLLLVADTHYYRMLVYTLRGERRPELEIGGTSGFGPGEFAFLTDVAVDKAGCIYIGEYGDADRIQKFDPDGRFMLSWGATGREPEQFLRPQGLHIENNLMWIADSGNHRIQRFDLSGERPELIDIWGGSGKQPGKLFYPYGIDTLGDGEAVVCEYGNARIQRFDARGNSLATWGSPGLEPGQLFDPWGLVVDSRRRIHVLDSNNHRVQRAAVPT</sequence>
<accession>A0ABT7PQX4</accession>
<feature type="repeat" description="NHL" evidence="2">
    <location>
        <begin position="176"/>
        <end position="220"/>
    </location>
</feature>
<dbReference type="Proteomes" id="UP001239462">
    <property type="component" value="Unassembled WGS sequence"/>
</dbReference>
<dbReference type="PROSITE" id="PS51125">
    <property type="entry name" value="NHL"/>
    <property type="match status" value="3"/>
</dbReference>
<dbReference type="InterPro" id="IPR001258">
    <property type="entry name" value="NHL_repeat"/>
</dbReference>
<evidence type="ECO:0000313" key="4">
    <source>
        <dbReference type="Proteomes" id="UP001239462"/>
    </source>
</evidence>
<dbReference type="PANTHER" id="PTHR24104:SF25">
    <property type="entry name" value="PROTEIN LIN-41"/>
    <property type="match status" value="1"/>
</dbReference>
<evidence type="ECO:0008006" key="5">
    <source>
        <dbReference type="Google" id="ProtNLM"/>
    </source>
</evidence>
<feature type="repeat" description="NHL" evidence="2">
    <location>
        <begin position="82"/>
        <end position="120"/>
    </location>
</feature>
<proteinExistence type="predicted"/>
<evidence type="ECO:0000256" key="2">
    <source>
        <dbReference type="PROSITE-ProRule" id="PRU00504"/>
    </source>
</evidence>
<keyword evidence="4" id="KW-1185">Reference proteome</keyword>
<protein>
    <recommendedName>
        <fullName evidence="5">6-bladed beta-propeller</fullName>
    </recommendedName>
</protein>
<keyword evidence="1" id="KW-0677">Repeat</keyword>
<comment type="caution">
    <text evidence="3">The sequence shown here is derived from an EMBL/GenBank/DDBJ whole genome shotgun (WGS) entry which is preliminary data.</text>
</comment>
<dbReference type="PANTHER" id="PTHR24104">
    <property type="entry name" value="E3 UBIQUITIN-PROTEIN LIGASE NHLRC1-RELATED"/>
    <property type="match status" value="1"/>
</dbReference>
<dbReference type="EMBL" id="JASZZN010000028">
    <property type="protein sequence ID" value="MDM4018900.1"/>
    <property type="molecule type" value="Genomic_DNA"/>
</dbReference>
<organism evidence="3 4">
    <name type="scientific">Roseiconus lacunae</name>
    <dbReference type="NCBI Taxonomy" id="2605694"/>
    <lineage>
        <taxon>Bacteria</taxon>
        <taxon>Pseudomonadati</taxon>
        <taxon>Planctomycetota</taxon>
        <taxon>Planctomycetia</taxon>
        <taxon>Pirellulales</taxon>
        <taxon>Pirellulaceae</taxon>
        <taxon>Roseiconus</taxon>
    </lineage>
</organism>
<dbReference type="RefSeq" id="WP_289166909.1">
    <property type="nucleotide sequence ID" value="NZ_JASZZN010000028.1"/>
</dbReference>
<dbReference type="SUPFAM" id="SSF63829">
    <property type="entry name" value="Calcium-dependent phosphotriesterase"/>
    <property type="match status" value="1"/>
</dbReference>
<feature type="repeat" description="NHL" evidence="2">
    <location>
        <begin position="324"/>
        <end position="363"/>
    </location>
</feature>
<gene>
    <name evidence="3" type="ORF">QTN89_25835</name>
</gene>
<dbReference type="InterPro" id="IPR050952">
    <property type="entry name" value="TRIM-NHL_E3_ligases"/>
</dbReference>
<dbReference type="InterPro" id="IPR011042">
    <property type="entry name" value="6-blade_b-propeller_TolB-like"/>
</dbReference>
<dbReference type="Gene3D" id="2.120.10.30">
    <property type="entry name" value="TolB, C-terminal domain"/>
    <property type="match status" value="3"/>
</dbReference>
<evidence type="ECO:0000313" key="3">
    <source>
        <dbReference type="EMBL" id="MDM4018900.1"/>
    </source>
</evidence>
<dbReference type="Pfam" id="PF01436">
    <property type="entry name" value="NHL"/>
    <property type="match status" value="2"/>
</dbReference>
<evidence type="ECO:0000256" key="1">
    <source>
        <dbReference type="ARBA" id="ARBA00022737"/>
    </source>
</evidence>
<name>A0ABT7PQX4_9BACT</name>
<reference evidence="3 4" key="1">
    <citation type="submission" date="2023-06" db="EMBL/GenBank/DDBJ databases">
        <title>Roseiconus lacunae JC819 isolated from Gulf of Mannar region, Tamil Nadu.</title>
        <authorList>
            <person name="Pk S."/>
            <person name="Ch S."/>
            <person name="Ch V.R."/>
        </authorList>
    </citation>
    <scope>NUCLEOTIDE SEQUENCE [LARGE SCALE GENOMIC DNA]</scope>
    <source>
        <strain evidence="3 4">JC819</strain>
    </source>
</reference>